<protein>
    <recommendedName>
        <fullName evidence="4">Lipoprotein</fullName>
    </recommendedName>
</protein>
<proteinExistence type="predicted"/>
<evidence type="ECO:0000313" key="2">
    <source>
        <dbReference type="EMBL" id="AOZ04615.1"/>
    </source>
</evidence>
<dbReference type="NCBIfam" id="NF040519">
    <property type="entry name" value="Sbal_3080_fam"/>
    <property type="match status" value="1"/>
</dbReference>
<keyword evidence="3" id="KW-1185">Reference proteome</keyword>
<reference evidence="2 3" key="1">
    <citation type="submission" date="2016-10" db="EMBL/GenBank/DDBJ databases">
        <title>Complete genome sequences of three Cupriavidus strains isolated from various Malaysian environments.</title>
        <authorList>
            <person name="Abdullah A.A.-A."/>
            <person name="Shafie N.A.H."/>
            <person name="Lau N.S."/>
        </authorList>
    </citation>
    <scope>NUCLEOTIDE SEQUENCE [LARGE SCALE GENOMIC DNA]</scope>
    <source>
        <strain evidence="2 3">USMAA1020</strain>
    </source>
</reference>
<accession>A0ABM6EZR7</accession>
<dbReference type="PROSITE" id="PS51257">
    <property type="entry name" value="PROKAR_LIPOPROTEIN"/>
    <property type="match status" value="1"/>
</dbReference>
<gene>
    <name evidence="2" type="ORF">BKK80_01215</name>
</gene>
<dbReference type="Proteomes" id="UP000177515">
    <property type="component" value="Chromosome 1"/>
</dbReference>
<keyword evidence="1" id="KW-0732">Signal</keyword>
<feature type="chain" id="PRO_5047354760" description="Lipoprotein" evidence="1">
    <location>
        <begin position="23"/>
        <end position="174"/>
    </location>
</feature>
<evidence type="ECO:0008006" key="4">
    <source>
        <dbReference type="Google" id="ProtNLM"/>
    </source>
</evidence>
<evidence type="ECO:0000256" key="1">
    <source>
        <dbReference type="SAM" id="SignalP"/>
    </source>
</evidence>
<name>A0ABM6EZR7_9BURK</name>
<sequence>MQKALLAAGLGLILAGCSTYQAVTPVEGLARIDPIAAMQQPAADNTLICVISGSSARNAYLPEFRDALKARGFDVRMLSPGAPLESCQMTAVYLASGQNYWTNFLDSADITIYRDGLRAGKAIYNANRSAGGTNLSNLVPPGSKIDDLVGQLFPDSPRVQQNPAGASAAAAQPS</sequence>
<evidence type="ECO:0000313" key="3">
    <source>
        <dbReference type="Proteomes" id="UP000177515"/>
    </source>
</evidence>
<organism evidence="2 3">
    <name type="scientific">Cupriavidus malaysiensis</name>
    <dbReference type="NCBI Taxonomy" id="367825"/>
    <lineage>
        <taxon>Bacteria</taxon>
        <taxon>Pseudomonadati</taxon>
        <taxon>Pseudomonadota</taxon>
        <taxon>Betaproteobacteria</taxon>
        <taxon>Burkholderiales</taxon>
        <taxon>Burkholderiaceae</taxon>
        <taxon>Cupriavidus</taxon>
    </lineage>
</organism>
<feature type="signal peptide" evidence="1">
    <location>
        <begin position="1"/>
        <end position="22"/>
    </location>
</feature>
<dbReference type="EMBL" id="CP017754">
    <property type="protein sequence ID" value="AOZ04615.1"/>
    <property type="molecule type" value="Genomic_DNA"/>
</dbReference>
<dbReference type="RefSeq" id="WP_071037704.1">
    <property type="nucleotide sequence ID" value="NZ_CP017754.1"/>
</dbReference>